<evidence type="ECO:0000313" key="2">
    <source>
        <dbReference type="EMBL" id="KUM84152.1"/>
    </source>
</evidence>
<reference evidence="2 3" key="1">
    <citation type="submission" date="2015-10" db="EMBL/GenBank/DDBJ databases">
        <title>Draft genome sequence of Streptomyces pseudovenezuelae DSM 40212, type strain for the species Streptomyces pseudovenezuelae.</title>
        <authorList>
            <person name="Ruckert C."/>
            <person name="Winkler A."/>
            <person name="Kalinowski J."/>
            <person name="Kampfer P."/>
            <person name="Glaeser S."/>
        </authorList>
    </citation>
    <scope>NUCLEOTIDE SEQUENCE [LARGE SCALE GENOMIC DNA]</scope>
    <source>
        <strain evidence="2 3">DSM 40212</strain>
    </source>
</reference>
<comment type="caution">
    <text evidence="2">The sequence shown here is derived from an EMBL/GenBank/DDBJ whole genome shotgun (WGS) entry which is preliminary data.</text>
</comment>
<sequence length="110" mass="11739">MRHLTGGSLSFTMRRTAFCAHRNDFAVLASGAGGPIAPDQPTTARSSGSDRQPDQFRDSDAVRQRPVDKGGAIGQCLTDPCEAIGEHALRRTRSRPAVLRRCCGSLDGEG</sequence>
<dbReference type="EMBL" id="LMWM01000038">
    <property type="protein sequence ID" value="KUM84152.1"/>
    <property type="molecule type" value="Genomic_DNA"/>
</dbReference>
<dbReference type="AlphaFoldDB" id="A0A101N083"/>
<feature type="region of interest" description="Disordered" evidence="1">
    <location>
        <begin position="30"/>
        <end position="72"/>
    </location>
</feature>
<feature type="compositionally biased region" description="Basic and acidic residues" evidence="1">
    <location>
        <begin position="51"/>
        <end position="68"/>
    </location>
</feature>
<evidence type="ECO:0000313" key="3">
    <source>
        <dbReference type="Proteomes" id="UP000053039"/>
    </source>
</evidence>
<name>A0A101N083_9ACTN</name>
<accession>A0A101N083</accession>
<protein>
    <submittedName>
        <fullName evidence="2">Uncharacterized protein</fullName>
    </submittedName>
</protein>
<dbReference type="Proteomes" id="UP000053039">
    <property type="component" value="Unassembled WGS sequence"/>
</dbReference>
<evidence type="ECO:0000256" key="1">
    <source>
        <dbReference type="SAM" id="MobiDB-lite"/>
    </source>
</evidence>
<feature type="compositionally biased region" description="Polar residues" evidence="1">
    <location>
        <begin position="40"/>
        <end position="50"/>
    </location>
</feature>
<proteinExistence type="predicted"/>
<organism evidence="2 3">
    <name type="scientific">Streptomyces pseudovenezuelae</name>
    <dbReference type="NCBI Taxonomy" id="67350"/>
    <lineage>
        <taxon>Bacteria</taxon>
        <taxon>Bacillati</taxon>
        <taxon>Actinomycetota</taxon>
        <taxon>Actinomycetes</taxon>
        <taxon>Kitasatosporales</taxon>
        <taxon>Streptomycetaceae</taxon>
        <taxon>Streptomyces</taxon>
        <taxon>Streptomyces aurantiacus group</taxon>
    </lineage>
</organism>
<gene>
    <name evidence="2" type="ORF">AQI94_33035</name>
</gene>